<feature type="signal peptide" evidence="1">
    <location>
        <begin position="1"/>
        <end position="24"/>
    </location>
</feature>
<evidence type="ECO:0000256" key="1">
    <source>
        <dbReference type="SAM" id="SignalP"/>
    </source>
</evidence>
<dbReference type="EMBL" id="KN832012">
    <property type="protein sequence ID" value="KIN98714.1"/>
    <property type="molecule type" value="Genomic_DNA"/>
</dbReference>
<keyword evidence="1" id="KW-0732">Signal</keyword>
<dbReference type="AlphaFoldDB" id="A0A0C3NC48"/>
<sequence>MARRCLYRAMFIRSALDLFAVCHTLLKCTTRNGSLIGVRSPGQWARRLVHYRGYHPRHRPRPLLEVWQTSSNTFQSLKSSQSQHQIRQDPTRPIRHSLSSTRCGILQTHCASSIG</sequence>
<accession>A0A0C3NC48</accession>
<proteinExistence type="predicted"/>
<dbReference type="InParanoid" id="A0A0C3NC48"/>
<reference evidence="2 3" key="1">
    <citation type="submission" date="2014-04" db="EMBL/GenBank/DDBJ databases">
        <authorList>
            <consortium name="DOE Joint Genome Institute"/>
            <person name="Kuo A."/>
            <person name="Kohler A."/>
            <person name="Costa M.D."/>
            <person name="Nagy L.G."/>
            <person name="Floudas D."/>
            <person name="Copeland A."/>
            <person name="Barry K.W."/>
            <person name="Cichocki N."/>
            <person name="Veneault-Fourrey C."/>
            <person name="LaButti K."/>
            <person name="Lindquist E.A."/>
            <person name="Lipzen A."/>
            <person name="Lundell T."/>
            <person name="Morin E."/>
            <person name="Murat C."/>
            <person name="Sun H."/>
            <person name="Tunlid A."/>
            <person name="Henrissat B."/>
            <person name="Grigoriev I.V."/>
            <person name="Hibbett D.S."/>
            <person name="Martin F."/>
            <person name="Nordberg H.P."/>
            <person name="Cantor M.N."/>
            <person name="Hua S.X."/>
        </authorList>
    </citation>
    <scope>NUCLEOTIDE SEQUENCE [LARGE SCALE GENOMIC DNA]</scope>
    <source>
        <strain evidence="2 3">Marx 270</strain>
    </source>
</reference>
<organism evidence="2 3">
    <name type="scientific">Pisolithus tinctorius Marx 270</name>
    <dbReference type="NCBI Taxonomy" id="870435"/>
    <lineage>
        <taxon>Eukaryota</taxon>
        <taxon>Fungi</taxon>
        <taxon>Dikarya</taxon>
        <taxon>Basidiomycota</taxon>
        <taxon>Agaricomycotina</taxon>
        <taxon>Agaricomycetes</taxon>
        <taxon>Agaricomycetidae</taxon>
        <taxon>Boletales</taxon>
        <taxon>Sclerodermatineae</taxon>
        <taxon>Pisolithaceae</taxon>
        <taxon>Pisolithus</taxon>
    </lineage>
</organism>
<gene>
    <name evidence="2" type="ORF">M404DRAFT_826930</name>
</gene>
<evidence type="ECO:0000313" key="3">
    <source>
        <dbReference type="Proteomes" id="UP000054217"/>
    </source>
</evidence>
<reference evidence="3" key="2">
    <citation type="submission" date="2015-01" db="EMBL/GenBank/DDBJ databases">
        <title>Evolutionary Origins and Diversification of the Mycorrhizal Mutualists.</title>
        <authorList>
            <consortium name="DOE Joint Genome Institute"/>
            <consortium name="Mycorrhizal Genomics Consortium"/>
            <person name="Kohler A."/>
            <person name="Kuo A."/>
            <person name="Nagy L.G."/>
            <person name="Floudas D."/>
            <person name="Copeland A."/>
            <person name="Barry K.W."/>
            <person name="Cichocki N."/>
            <person name="Veneault-Fourrey C."/>
            <person name="LaButti K."/>
            <person name="Lindquist E.A."/>
            <person name="Lipzen A."/>
            <person name="Lundell T."/>
            <person name="Morin E."/>
            <person name="Murat C."/>
            <person name="Riley R."/>
            <person name="Ohm R."/>
            <person name="Sun H."/>
            <person name="Tunlid A."/>
            <person name="Henrissat B."/>
            <person name="Grigoriev I.V."/>
            <person name="Hibbett D.S."/>
            <person name="Martin F."/>
        </authorList>
    </citation>
    <scope>NUCLEOTIDE SEQUENCE [LARGE SCALE GENOMIC DNA]</scope>
    <source>
        <strain evidence="3">Marx 270</strain>
    </source>
</reference>
<evidence type="ECO:0008006" key="4">
    <source>
        <dbReference type="Google" id="ProtNLM"/>
    </source>
</evidence>
<protein>
    <recommendedName>
        <fullName evidence="4">Secreted protein</fullName>
    </recommendedName>
</protein>
<dbReference type="HOGENOM" id="CLU_2110004_0_0_1"/>
<name>A0A0C3NC48_PISTI</name>
<evidence type="ECO:0000313" key="2">
    <source>
        <dbReference type="EMBL" id="KIN98714.1"/>
    </source>
</evidence>
<keyword evidence="3" id="KW-1185">Reference proteome</keyword>
<dbReference type="Proteomes" id="UP000054217">
    <property type="component" value="Unassembled WGS sequence"/>
</dbReference>
<feature type="chain" id="PRO_5002176236" description="Secreted protein" evidence="1">
    <location>
        <begin position="25"/>
        <end position="115"/>
    </location>
</feature>